<dbReference type="OrthoDB" id="1090916at2"/>
<dbReference type="SUPFAM" id="SSF81606">
    <property type="entry name" value="PP2C-like"/>
    <property type="match status" value="1"/>
</dbReference>
<dbReference type="RefSeq" id="WP_094253932.1">
    <property type="nucleotide sequence ID" value="NZ_JBHLXL010000004.1"/>
</dbReference>
<keyword evidence="3" id="KW-1185">Reference proteome</keyword>
<dbReference type="PANTHER" id="PTHR35801">
    <property type="entry name" value="PHOSPHOSERINE PHOSPHATASE RSBX"/>
    <property type="match status" value="1"/>
</dbReference>
<dbReference type="InterPro" id="IPR039248">
    <property type="entry name" value="Ptase_RsbX"/>
</dbReference>
<dbReference type="InterPro" id="IPR001932">
    <property type="entry name" value="PPM-type_phosphatase-like_dom"/>
</dbReference>
<dbReference type="Gene3D" id="3.60.40.10">
    <property type="entry name" value="PPM-type phosphatase domain"/>
    <property type="match status" value="1"/>
</dbReference>
<sequence length="203" mass="22427">MIEHHSFNKVKVSAFQVPKGGNDLCGDSFFFLETPQYFICALADGLGSGSLAKDASKAAMNIVEEYHSEEISDLMERCNTVLKQTRGAVLAIVKFDYAAETVSYASVGNIRFMLAPRDEKVVHPLSTLGFLAGKPQKFKIQQFSYHGEAAFMLYSDGMEIHTQSRNILSRMVSPEDALFYISQLPVNTADDATCIVGRVKPVE</sequence>
<organism evidence="2 3">
    <name type="scientific">Fictibacillus aquaticus</name>
    <dbReference type="NCBI Taxonomy" id="2021314"/>
    <lineage>
        <taxon>Bacteria</taxon>
        <taxon>Bacillati</taxon>
        <taxon>Bacillota</taxon>
        <taxon>Bacilli</taxon>
        <taxon>Bacillales</taxon>
        <taxon>Fictibacillaceae</taxon>
        <taxon>Fictibacillus</taxon>
    </lineage>
</organism>
<evidence type="ECO:0000259" key="1">
    <source>
        <dbReference type="SMART" id="SM00331"/>
    </source>
</evidence>
<dbReference type="PANTHER" id="PTHR35801:SF1">
    <property type="entry name" value="PHOSPHOSERINE PHOSPHATASE RSBX"/>
    <property type="match status" value="1"/>
</dbReference>
<proteinExistence type="predicted"/>
<dbReference type="Pfam" id="PF07228">
    <property type="entry name" value="SpoIIE"/>
    <property type="match status" value="1"/>
</dbReference>
<comment type="caution">
    <text evidence="2">The sequence shown here is derived from an EMBL/GenBank/DDBJ whole genome shotgun (WGS) entry which is preliminary data.</text>
</comment>
<gene>
    <name evidence="2" type="ORF">CGZ90_18095</name>
</gene>
<feature type="domain" description="PPM-type phosphatase" evidence="1">
    <location>
        <begin position="9"/>
        <end position="199"/>
    </location>
</feature>
<dbReference type="InterPro" id="IPR036457">
    <property type="entry name" value="PPM-type-like_dom_sf"/>
</dbReference>
<dbReference type="AlphaFoldDB" id="A0A235F593"/>
<dbReference type="SMART" id="SM00331">
    <property type="entry name" value="PP2C_SIG"/>
    <property type="match status" value="1"/>
</dbReference>
<evidence type="ECO:0000313" key="2">
    <source>
        <dbReference type="EMBL" id="OYD56263.1"/>
    </source>
</evidence>
<dbReference type="EMBL" id="NOII01000021">
    <property type="protein sequence ID" value="OYD56263.1"/>
    <property type="molecule type" value="Genomic_DNA"/>
</dbReference>
<evidence type="ECO:0000313" key="3">
    <source>
        <dbReference type="Proteomes" id="UP000215059"/>
    </source>
</evidence>
<name>A0A235F593_9BACL</name>
<dbReference type="Proteomes" id="UP000215059">
    <property type="component" value="Unassembled WGS sequence"/>
</dbReference>
<protein>
    <recommendedName>
        <fullName evidence="1">PPM-type phosphatase domain-containing protein</fullName>
    </recommendedName>
</protein>
<accession>A0A235F593</accession>
<reference evidence="2 3" key="1">
    <citation type="submission" date="2017-07" db="EMBL/GenBank/DDBJ databases">
        <title>Fictibacillus sp. nov. GDSW-R2A3 Genome sequencing and assembly.</title>
        <authorList>
            <person name="Mayilraj S."/>
        </authorList>
    </citation>
    <scope>NUCLEOTIDE SEQUENCE [LARGE SCALE GENOMIC DNA]</scope>
    <source>
        <strain evidence="2 3">GDSW-R2A3</strain>
    </source>
</reference>